<dbReference type="Pfam" id="PF00269">
    <property type="entry name" value="SASP"/>
    <property type="match status" value="1"/>
</dbReference>
<evidence type="ECO:0000313" key="1">
    <source>
        <dbReference type="EMBL" id="MCR6096026.1"/>
    </source>
</evidence>
<keyword evidence="2" id="KW-1185">Reference proteome</keyword>
<sequence>MKKVSPLVVPGVEEYLNEYKEEIAHEFGIYRSQGELEQQSHLHDVTKRLLNRKKTEKSPEDKNDSC</sequence>
<dbReference type="GO" id="GO:0006265">
    <property type="term" value="P:DNA topological change"/>
    <property type="evidence" value="ECO:0007669"/>
    <property type="project" value="InterPro"/>
</dbReference>
<comment type="caution">
    <text evidence="1">The sequence shown here is derived from an EMBL/GenBank/DDBJ whole genome shotgun (WGS) entry which is preliminary data.</text>
</comment>
<dbReference type="PROSITE" id="PS00304">
    <property type="entry name" value="SASP_1"/>
    <property type="match status" value="1"/>
</dbReference>
<dbReference type="GO" id="GO:0003690">
    <property type="term" value="F:double-stranded DNA binding"/>
    <property type="evidence" value="ECO:0007669"/>
    <property type="project" value="InterPro"/>
</dbReference>
<evidence type="ECO:0000313" key="2">
    <source>
        <dbReference type="Proteomes" id="UP001057753"/>
    </source>
</evidence>
<accession>A0A9Q4B0P6</accession>
<dbReference type="InterPro" id="IPR018126">
    <property type="entry name" value="SASP_alpha/beta-type_CS"/>
</dbReference>
<name>A0A9Q4B0P6_SALAG</name>
<dbReference type="Proteomes" id="UP001057753">
    <property type="component" value="Unassembled WGS sequence"/>
</dbReference>
<reference evidence="1" key="1">
    <citation type="submission" date="2020-06" db="EMBL/GenBank/DDBJ databases">
        <title>Insight into the genomes of haloalkaliphilic bacilli from Kenyan soda lakes.</title>
        <authorList>
            <person name="Mwirichia R."/>
            <person name="Villamizar G.C."/>
            <person name="Poehlein A."/>
            <person name="Mugweru J."/>
            <person name="Kipnyargis A."/>
            <person name="Kiplimo D."/>
            <person name="Orwa P."/>
            <person name="Daniel R."/>
        </authorList>
    </citation>
    <scope>NUCLEOTIDE SEQUENCE</scope>
    <source>
        <strain evidence="1">B1096_S55</strain>
    </source>
</reference>
<dbReference type="InterPro" id="IPR001448">
    <property type="entry name" value="SASP_alpha/beta-type"/>
</dbReference>
<protein>
    <submittedName>
        <fullName evidence="1">Small, acid-soluble spore protein, alpha/beta type</fullName>
    </submittedName>
</protein>
<dbReference type="EMBL" id="JABXYM010000001">
    <property type="protein sequence ID" value="MCR6096026.1"/>
    <property type="molecule type" value="Genomic_DNA"/>
</dbReference>
<dbReference type="AlphaFoldDB" id="A0A9Q4B0P6"/>
<proteinExistence type="predicted"/>
<gene>
    <name evidence="1" type="ORF">HXA33_05655</name>
</gene>
<dbReference type="RefSeq" id="WP_257820753.1">
    <property type="nucleotide sequence ID" value="NZ_JABXYM010000001.1"/>
</dbReference>
<organism evidence="1 2">
    <name type="scientific">Salipaludibacillus agaradhaerens</name>
    <name type="common">Bacillus agaradhaerens</name>
    <dbReference type="NCBI Taxonomy" id="76935"/>
    <lineage>
        <taxon>Bacteria</taxon>
        <taxon>Bacillati</taxon>
        <taxon>Bacillota</taxon>
        <taxon>Bacilli</taxon>
        <taxon>Bacillales</taxon>
        <taxon>Bacillaceae</taxon>
    </lineage>
</organism>